<feature type="compositionally biased region" description="Low complexity" evidence="1">
    <location>
        <begin position="408"/>
        <end position="425"/>
    </location>
</feature>
<dbReference type="InterPro" id="IPR014756">
    <property type="entry name" value="Ig_E-set"/>
</dbReference>
<dbReference type="InterPro" id="IPR032640">
    <property type="entry name" value="AMPK1_CBM"/>
</dbReference>
<feature type="compositionally biased region" description="Basic and acidic residues" evidence="1">
    <location>
        <begin position="468"/>
        <end position="486"/>
    </location>
</feature>
<dbReference type="SUPFAM" id="SSF81296">
    <property type="entry name" value="E set domains"/>
    <property type="match status" value="1"/>
</dbReference>
<feature type="compositionally biased region" description="Basic and acidic residues" evidence="1">
    <location>
        <begin position="304"/>
        <end position="324"/>
    </location>
</feature>
<reference evidence="3" key="1">
    <citation type="submission" date="2023-06" db="EMBL/GenBank/DDBJ databases">
        <title>Genome-scale phylogeny and comparative genomics of the fungal order Sordariales.</title>
        <authorList>
            <consortium name="Lawrence Berkeley National Laboratory"/>
            <person name="Hensen N."/>
            <person name="Bonometti L."/>
            <person name="Westerberg I."/>
            <person name="Brannstrom I.O."/>
            <person name="Guillou S."/>
            <person name="Cros-Aarteil S."/>
            <person name="Calhoun S."/>
            <person name="Haridas S."/>
            <person name="Kuo A."/>
            <person name="Mondo S."/>
            <person name="Pangilinan J."/>
            <person name="Riley R."/>
            <person name="LaButti K."/>
            <person name="Andreopoulos B."/>
            <person name="Lipzen A."/>
            <person name="Chen C."/>
            <person name="Yanf M."/>
            <person name="Daum C."/>
            <person name="Ng V."/>
            <person name="Clum A."/>
            <person name="Steindorff A."/>
            <person name="Ohm R."/>
            <person name="Martin F."/>
            <person name="Silar P."/>
            <person name="Natvig D."/>
            <person name="Lalanne C."/>
            <person name="Gautier V."/>
            <person name="Ament-velasquez S.L."/>
            <person name="Kruys A."/>
            <person name="Hutchinson M.I."/>
            <person name="Powell A.J."/>
            <person name="Barry K."/>
            <person name="Miller A.N."/>
            <person name="Grigoriev I.V."/>
            <person name="Debuchy R."/>
            <person name="Gladieux P."/>
            <person name="Thoren M.H."/>
            <person name="Johannesson H."/>
        </authorList>
    </citation>
    <scope>NUCLEOTIDE SEQUENCE</scope>
    <source>
        <strain evidence="3">SMH3391-2</strain>
    </source>
</reference>
<organism evidence="3 4">
    <name type="scientific">Bombardia bombarda</name>
    <dbReference type="NCBI Taxonomy" id="252184"/>
    <lineage>
        <taxon>Eukaryota</taxon>
        <taxon>Fungi</taxon>
        <taxon>Dikarya</taxon>
        <taxon>Ascomycota</taxon>
        <taxon>Pezizomycotina</taxon>
        <taxon>Sordariomycetes</taxon>
        <taxon>Sordariomycetidae</taxon>
        <taxon>Sordariales</taxon>
        <taxon>Lasiosphaeriaceae</taxon>
        <taxon>Bombardia</taxon>
    </lineage>
</organism>
<evidence type="ECO:0000313" key="4">
    <source>
        <dbReference type="Proteomes" id="UP001174934"/>
    </source>
</evidence>
<dbReference type="InterPro" id="IPR013783">
    <property type="entry name" value="Ig-like_fold"/>
</dbReference>
<dbReference type="EMBL" id="JAULSR010000002">
    <property type="protein sequence ID" value="KAK0630599.1"/>
    <property type="molecule type" value="Genomic_DNA"/>
</dbReference>
<gene>
    <name evidence="3" type="ORF">B0T17DRAFT_488716</name>
</gene>
<feature type="region of interest" description="Disordered" evidence="1">
    <location>
        <begin position="399"/>
        <end position="586"/>
    </location>
</feature>
<name>A0AA39XAZ6_9PEZI</name>
<evidence type="ECO:0000256" key="1">
    <source>
        <dbReference type="SAM" id="MobiDB-lite"/>
    </source>
</evidence>
<sequence>MTSSSVVAPVTITYRKPGTQPPLYVAGTFSDPPWQPQEMDFTTDSQGEHVFKKKILGKPGSKVHYKFRVGSGDWWVLNDELPTAVDSSGNQNNELEVPSLKGRVQLVGITTHDAAKPERKQNVGNSYATTLKATLPHDTPPHPVAADAAKELLGRSEPRSDSGASTPTYARTAAEVADSAALLNKEEPESQMPDDEAGRIGFRRLTATPISEVANTAAEVADSAKKLDREEVSIFPDRTMTKCGELNMLEAIIELETPVEVASHLEPLQIPDESSPVDYPLEHRPSLFAHECIGMYDVEEAPPTDEHEPVEEHRGSEAGKKPDMDNIDINDPTLEQFPFKREDIIDTVRKLETGLNEDRVAFEGAPISPVVGSVRRGNEDITGDSFLASPIAASPIIPRPSKRLEVPHGSIGSAHSSSLSLQSISEAEEPSSTSEDNVPSPAIRLSPPTKKSKLSTMKSPDSDEDEGIAMKDSESPGTPKPDDAGHHLSPASAALPRQVSPKDSEEAAAPEEDSAGVNGWTGETTHNNPSDATNGSIASSDVGKTTGAAATENGNSSQVKKRGPAAVQGGERPDTPASIHSTSGSSVQGIHHHQVGWFRAFFRLLFVDWIGGLITRLCNGGRRQTLLTAGAAAFFMGVGWWKAAGKDGHWELRERGKG</sequence>
<dbReference type="Gene3D" id="2.60.40.10">
    <property type="entry name" value="Immunoglobulins"/>
    <property type="match status" value="1"/>
</dbReference>
<evidence type="ECO:0000259" key="2">
    <source>
        <dbReference type="Pfam" id="PF16561"/>
    </source>
</evidence>
<evidence type="ECO:0000313" key="3">
    <source>
        <dbReference type="EMBL" id="KAK0630599.1"/>
    </source>
</evidence>
<dbReference type="CDD" id="cd02859">
    <property type="entry name" value="E_set_AMPKbeta_like_N"/>
    <property type="match status" value="1"/>
</dbReference>
<accession>A0AA39XAZ6</accession>
<feature type="region of interest" description="Disordered" evidence="1">
    <location>
        <begin position="301"/>
        <end position="328"/>
    </location>
</feature>
<keyword evidence="4" id="KW-1185">Reference proteome</keyword>
<comment type="caution">
    <text evidence="3">The sequence shown here is derived from an EMBL/GenBank/DDBJ whole genome shotgun (WGS) entry which is preliminary data.</text>
</comment>
<protein>
    <recommendedName>
        <fullName evidence="2">AMP-activated protein kinase glycogen-binding domain-containing protein</fullName>
    </recommendedName>
</protein>
<feature type="domain" description="AMP-activated protein kinase glycogen-binding" evidence="2">
    <location>
        <begin position="9"/>
        <end position="98"/>
    </location>
</feature>
<dbReference type="AlphaFoldDB" id="A0AA39XAZ6"/>
<dbReference type="Proteomes" id="UP001174934">
    <property type="component" value="Unassembled WGS sequence"/>
</dbReference>
<dbReference type="Pfam" id="PF16561">
    <property type="entry name" value="AMPK1_CBM"/>
    <property type="match status" value="1"/>
</dbReference>
<feature type="compositionally biased region" description="Polar residues" evidence="1">
    <location>
        <begin position="521"/>
        <end position="543"/>
    </location>
</feature>
<proteinExistence type="predicted"/>